<proteinExistence type="inferred from homology"/>
<dbReference type="Pfam" id="PF07899">
    <property type="entry name" value="Frigida"/>
    <property type="match status" value="3"/>
</dbReference>
<dbReference type="SUPFAM" id="SSF57997">
    <property type="entry name" value="Tropomyosin"/>
    <property type="match status" value="1"/>
</dbReference>
<feature type="coiled-coil region" evidence="5">
    <location>
        <begin position="506"/>
        <end position="540"/>
    </location>
</feature>
<evidence type="ECO:0000256" key="4">
    <source>
        <dbReference type="ARBA" id="ARBA00023089"/>
    </source>
</evidence>
<dbReference type="OrthoDB" id="1166041at2759"/>
<evidence type="ECO:0000256" key="2">
    <source>
        <dbReference type="ARBA" id="ARBA00022473"/>
    </source>
</evidence>
<protein>
    <submittedName>
        <fullName evidence="6">FRIGIDA-like protein 5 isoform X2</fullName>
    </submittedName>
</protein>
<keyword evidence="4" id="KW-0287">Flowering</keyword>
<dbReference type="PANTHER" id="PTHR31791">
    <property type="entry name" value="FRIGIDA-LIKE PROTEIN 3-RELATED"/>
    <property type="match status" value="1"/>
</dbReference>
<gene>
    <name evidence="6" type="primary">LOC107798267</name>
</gene>
<dbReference type="PANTHER" id="PTHR31791:SF47">
    <property type="entry name" value="INACTIVE FRIGIDA-LIKE PROTEIN 2"/>
    <property type="match status" value="1"/>
</dbReference>
<keyword evidence="5" id="KW-0175">Coiled coil</keyword>
<feature type="coiled-coil region" evidence="5">
    <location>
        <begin position="341"/>
        <end position="445"/>
    </location>
</feature>
<evidence type="ECO:0000313" key="6">
    <source>
        <dbReference type="RefSeq" id="XP_016476724.1"/>
    </source>
</evidence>
<sequence>MSVMEKIGEAMQQNEEKKNGLRKSILTLMLEWRNFEKDLNVSTTCLKECFNELEAKEKHLTSVQESVTESSKELDSIRESVEKKREDVEKKKEEFCVYREGEIRNLEYKWKDLNLARKGFDEIVKLREEKLNEQEKMVERFWEEIEFERKQLEDLREFVENRFKEISMKEKEFEERTKEFNKIQSWIREQTGAIELKERKFEERVVEFEVKEKILQSMEKEFEERSKEFSKIQSRIREETDALELKERKFDERVEEFESKEKILQSMEKEFEERSKEFSKIQSRIREETDALELKERKFDERVEEFESKEKILQSIEKEIETKGRGLGSARKELMAKENCLDNVKKELRVKETKLDYVKRELRDKEHNLDFIRKKLREKETTLDSVANELLGKVNNLDSVKKQLRIMEDHLSSVKKELELKDKSLDTTKKKLELQEQELTSFKQRIQLPKGEISAVGKTCRQRFEELDSREEKLGSVSASVQNCDGEFQLEKENFQKEQGLFQKRMDGIELKEKQVEERFRELKQREELIERRFKVLEKKEKQLETVCNARVKTEPTDYAEVDRVGATTTKSAEIRFFVTMDGKSLQIYLNEREKELDSMSDEVCKALQLSPNPGQLVLDAMEGFYPPHLRKGETEFEASVARRSCILLLEQLIRVSPKIQPIVREAAMELARAWKVKMRATNGNQLEILGFMYLLASYRLVSAFDSDELMSLLTIVVEHNKSKDLCRILGFTEKISCFIQNLIAKQQNLEAVKFAFAFELVDRFPPIPILKDYVKHVMWISETVRGRETCSVEEKIEAIEQSVASIRAVIGSILDHKLQSQYPLTQLEECIESLTRLKADATTSSVNSEAQKPQQTRVKQMASTCPSVLTDTKALSSTSSSETASTCKLGHSDAFAVILVGMGGKNLQAFLNDHCQELELLRVEVSTALKLSTDSGMLVLEALGGFYPEKPRKEKIECNRSIIRKSCILLLEQLIRISPDITPQAKLEASKLAFDWKSKMIDEIENHLAILGFLLLVGAYSLASSFDKNELKSLCRTVAQHANVIQICHVLGISHSKGEPLSNNIERRSKGQLLISGCASSVVHATSDPAKIVLDALRKCYSAEREKSKNELTKKRKRDSKKFSSVMTRFPDLLEQLREVSPEIRPQVKTEATEFAVEWRATLIGSWEAIGFLHFLATFELSSSFDSDDLIGFLKIVQHTSKVMDLIRILGLADKIPCFIENLIRKRQLLLAIKYIYEFELVDSFPPAPLLKNYVQGSIVLAKQIRSDGHDSRQAQEKAIFYELSALRAAVNRIVLHNLQSEYSPDQLRARIAELERERANLSIPEKHSGFAAKFQCDGRSGGTQCEPISQGQKVVANKNLASSNEGVSIQQSRQKRRKMKRLHKLTLQSKVSRDANFSTAPTLQLHPGQFMQHNRSDAAAGRIFRNYSGFNDHFMVASGVPLPLLPPANPFYHQ</sequence>
<reference evidence="6" key="1">
    <citation type="submission" date="2025-08" db="UniProtKB">
        <authorList>
            <consortium name="RefSeq"/>
        </authorList>
    </citation>
    <scope>IDENTIFICATION</scope>
</reference>
<dbReference type="Gene3D" id="1.10.287.1490">
    <property type="match status" value="1"/>
</dbReference>
<dbReference type="GO" id="GO:0009908">
    <property type="term" value="P:flower development"/>
    <property type="evidence" value="ECO:0007669"/>
    <property type="project" value="UniProtKB-KW"/>
</dbReference>
<accession>A0A1S4AJD4</accession>
<keyword evidence="2" id="KW-0217">Developmental protein</keyword>
<dbReference type="InterPro" id="IPR012474">
    <property type="entry name" value="Frigida"/>
</dbReference>
<dbReference type="GO" id="GO:0030154">
    <property type="term" value="P:cell differentiation"/>
    <property type="evidence" value="ECO:0007669"/>
    <property type="project" value="UniProtKB-KW"/>
</dbReference>
<evidence type="ECO:0000256" key="3">
    <source>
        <dbReference type="ARBA" id="ARBA00022782"/>
    </source>
</evidence>
<keyword evidence="3" id="KW-0221">Differentiation</keyword>
<evidence type="ECO:0000256" key="1">
    <source>
        <dbReference type="ARBA" id="ARBA00008956"/>
    </source>
</evidence>
<evidence type="ECO:0000256" key="5">
    <source>
        <dbReference type="SAM" id="Coils"/>
    </source>
</evidence>
<comment type="similarity">
    <text evidence="1">Belongs to the Frigida family.</text>
</comment>
<name>A0A1S4AJD4_TOBAC</name>
<dbReference type="RefSeq" id="XP_016476724.1">
    <property type="nucleotide sequence ID" value="XM_016621238.1"/>
</dbReference>
<organism evidence="6">
    <name type="scientific">Nicotiana tabacum</name>
    <name type="common">Common tobacco</name>
    <dbReference type="NCBI Taxonomy" id="4097"/>
    <lineage>
        <taxon>Eukaryota</taxon>
        <taxon>Viridiplantae</taxon>
        <taxon>Streptophyta</taxon>
        <taxon>Embryophyta</taxon>
        <taxon>Tracheophyta</taxon>
        <taxon>Spermatophyta</taxon>
        <taxon>Magnoliopsida</taxon>
        <taxon>eudicotyledons</taxon>
        <taxon>Gunneridae</taxon>
        <taxon>Pentapetalae</taxon>
        <taxon>asterids</taxon>
        <taxon>lamiids</taxon>
        <taxon>Solanales</taxon>
        <taxon>Solanaceae</taxon>
        <taxon>Nicotianoideae</taxon>
        <taxon>Nicotianeae</taxon>
        <taxon>Nicotiana</taxon>
    </lineage>
</organism>